<feature type="domain" description="XdhC- CoxI" evidence="1">
    <location>
        <begin position="17"/>
        <end position="82"/>
    </location>
</feature>
<proteinExistence type="predicted"/>
<keyword evidence="4" id="KW-1185">Reference proteome</keyword>
<dbReference type="RefSeq" id="WP_129603890.1">
    <property type="nucleotide sequence ID" value="NZ_CP035544.1"/>
</dbReference>
<dbReference type="Pfam" id="PF02625">
    <property type="entry name" value="XdhC_CoxI"/>
    <property type="match status" value="1"/>
</dbReference>
<reference evidence="3 4" key="1">
    <citation type="submission" date="2019-01" db="EMBL/GenBank/DDBJ databases">
        <title>Muriicola soli sp. nov., isolated from soil.</title>
        <authorList>
            <person name="Kang H.J."/>
            <person name="Kim S.B."/>
        </authorList>
    </citation>
    <scope>NUCLEOTIDE SEQUENCE [LARGE SCALE GENOMIC DNA]</scope>
    <source>
        <strain evidence="3 4">MMS17-SY002</strain>
    </source>
</reference>
<evidence type="ECO:0000313" key="4">
    <source>
        <dbReference type="Proteomes" id="UP000290889"/>
    </source>
</evidence>
<dbReference type="InterPro" id="IPR027051">
    <property type="entry name" value="XdhC_Rossmann_dom"/>
</dbReference>
<organism evidence="3 4">
    <name type="scientific">Muriicola soli</name>
    <dbReference type="NCBI Taxonomy" id="2507538"/>
    <lineage>
        <taxon>Bacteria</taxon>
        <taxon>Pseudomonadati</taxon>
        <taxon>Bacteroidota</taxon>
        <taxon>Flavobacteriia</taxon>
        <taxon>Flavobacteriales</taxon>
        <taxon>Flavobacteriaceae</taxon>
        <taxon>Muriicola</taxon>
    </lineage>
</organism>
<evidence type="ECO:0000259" key="2">
    <source>
        <dbReference type="Pfam" id="PF13478"/>
    </source>
</evidence>
<sequence>MTHELKNIFNVYQAAKRANLKTVLATVVALEGSSYRKPGVRMLILENGTTEGAVSGGCVEKEICRQSQAVFASGKSMVITYDGRYRLGCEGVLYILLEPFAPSEEIQKVFWNSLNKRADLGIRSYFVQKEEVNPNFGSLIELEDQKYPLRKNIKPDSTLSCFTQTLKPSIQLFIIGSEHDAVRLTSTASQMGIDVIVVANPAEEKELINFPGAAEYLPILPEVFPLHRLDNNSAVVLMNHSYSKDLQYLLKLHTSRPFYIGILGPYRRREDLLNALLEHQPEVDDDFMDCIHGPAGIDIGAETPQEISVSILAEILMVHRGRTPVKLKDKKGAVHSPSL</sequence>
<feature type="domain" description="XdhC Rossmann" evidence="2">
    <location>
        <begin position="172"/>
        <end position="315"/>
    </location>
</feature>
<dbReference type="OrthoDB" id="9773039at2"/>
<dbReference type="KEGG" id="mur:EQY75_06290"/>
<dbReference type="EMBL" id="CP035544">
    <property type="protein sequence ID" value="QBA64172.1"/>
    <property type="molecule type" value="Genomic_DNA"/>
</dbReference>
<accession>A0A411E917</accession>
<dbReference type="PANTHER" id="PTHR30388:SF4">
    <property type="entry name" value="MOLYBDENUM COFACTOR INSERTION CHAPERONE PAOD"/>
    <property type="match status" value="1"/>
</dbReference>
<dbReference type="Gene3D" id="3.40.50.720">
    <property type="entry name" value="NAD(P)-binding Rossmann-like Domain"/>
    <property type="match status" value="1"/>
</dbReference>
<dbReference type="PANTHER" id="PTHR30388">
    <property type="entry name" value="ALDEHYDE OXIDOREDUCTASE MOLYBDENUM COFACTOR ASSEMBLY PROTEIN"/>
    <property type="match status" value="1"/>
</dbReference>
<dbReference type="AlphaFoldDB" id="A0A411E917"/>
<gene>
    <name evidence="3" type="ORF">EQY75_06290</name>
</gene>
<protein>
    <submittedName>
        <fullName evidence="3">XdhC/CoxI family protein</fullName>
    </submittedName>
</protein>
<dbReference type="InterPro" id="IPR003777">
    <property type="entry name" value="XdhC_CoxI"/>
</dbReference>
<dbReference type="Proteomes" id="UP000290889">
    <property type="component" value="Chromosome"/>
</dbReference>
<dbReference type="Pfam" id="PF13478">
    <property type="entry name" value="XdhC_C"/>
    <property type="match status" value="1"/>
</dbReference>
<name>A0A411E917_9FLAO</name>
<dbReference type="InterPro" id="IPR052698">
    <property type="entry name" value="MoCofactor_Util/Proc"/>
</dbReference>
<evidence type="ECO:0000313" key="3">
    <source>
        <dbReference type="EMBL" id="QBA64172.1"/>
    </source>
</evidence>
<evidence type="ECO:0000259" key="1">
    <source>
        <dbReference type="Pfam" id="PF02625"/>
    </source>
</evidence>